<feature type="non-terminal residue" evidence="2">
    <location>
        <position position="1"/>
    </location>
</feature>
<dbReference type="EMBL" id="UINC01130475">
    <property type="protein sequence ID" value="SVD11566.1"/>
    <property type="molecule type" value="Genomic_DNA"/>
</dbReference>
<dbReference type="InterPro" id="IPR009647">
    <property type="entry name" value="PBP_C"/>
</dbReference>
<sequence>KRPTDIVSARVDQINGKQSRQGVNEWFVKGSLPPVETSEDRDILGRAKLGPEYAEWFASADNNLRQRTFISTEQSAQIKILSPLPGTVYYLDADLPPSSRQVRLRITGVNAKWHSDTLVCFTENDEPMAELKPGRHRLVVNCSGRRLNTWIQVVEL</sequence>
<gene>
    <name evidence="2" type="ORF">METZ01_LOCUS364420</name>
</gene>
<organism evidence="2">
    <name type="scientific">marine metagenome</name>
    <dbReference type="NCBI Taxonomy" id="408172"/>
    <lineage>
        <taxon>unclassified sequences</taxon>
        <taxon>metagenomes</taxon>
        <taxon>ecological metagenomes</taxon>
    </lineage>
</organism>
<dbReference type="AlphaFoldDB" id="A0A382SP06"/>
<evidence type="ECO:0000313" key="2">
    <source>
        <dbReference type="EMBL" id="SVD11566.1"/>
    </source>
</evidence>
<dbReference type="Pfam" id="PF06832">
    <property type="entry name" value="BiPBP_C"/>
    <property type="match status" value="1"/>
</dbReference>
<accession>A0A382SP06</accession>
<name>A0A382SP06_9ZZZZ</name>
<evidence type="ECO:0000259" key="1">
    <source>
        <dbReference type="Pfam" id="PF06832"/>
    </source>
</evidence>
<protein>
    <recommendedName>
        <fullName evidence="1">Penicillin-binding C-terminal domain-containing protein</fullName>
    </recommendedName>
</protein>
<proteinExistence type="predicted"/>
<reference evidence="2" key="1">
    <citation type="submission" date="2018-05" db="EMBL/GenBank/DDBJ databases">
        <authorList>
            <person name="Lanie J.A."/>
            <person name="Ng W.-L."/>
            <person name="Kazmierczak K.M."/>
            <person name="Andrzejewski T.M."/>
            <person name="Davidsen T.M."/>
            <person name="Wayne K.J."/>
            <person name="Tettelin H."/>
            <person name="Glass J.I."/>
            <person name="Rusch D."/>
            <person name="Podicherti R."/>
            <person name="Tsui H.-C.T."/>
            <person name="Winkler M.E."/>
        </authorList>
    </citation>
    <scope>NUCLEOTIDE SEQUENCE</scope>
</reference>
<feature type="domain" description="Penicillin-binding C-terminal" evidence="1">
    <location>
        <begin position="71"/>
        <end position="141"/>
    </location>
</feature>